<feature type="transmembrane region" description="Helical" evidence="10">
    <location>
        <begin position="189"/>
        <end position="211"/>
    </location>
</feature>
<evidence type="ECO:0000256" key="3">
    <source>
        <dbReference type="ARBA" id="ARBA00022475"/>
    </source>
</evidence>
<organism evidence="11 12">
    <name type="scientific">Gloeomargarita lithophora Alchichica-D10</name>
    <dbReference type="NCBI Taxonomy" id="1188229"/>
    <lineage>
        <taxon>Bacteria</taxon>
        <taxon>Bacillati</taxon>
        <taxon>Cyanobacteriota</taxon>
        <taxon>Cyanophyceae</taxon>
        <taxon>Gloeomargaritales</taxon>
        <taxon>Gloeomargaritaceae</taxon>
        <taxon>Gloeomargarita</taxon>
    </lineage>
</organism>
<keyword evidence="5 10" id="KW-0812">Transmembrane</keyword>
<evidence type="ECO:0000256" key="9">
    <source>
        <dbReference type="ARBA" id="ARBA00037998"/>
    </source>
</evidence>
<dbReference type="InterPro" id="IPR037294">
    <property type="entry name" value="ABC_BtuC-like"/>
</dbReference>
<dbReference type="PANTHER" id="PTHR11795:SF371">
    <property type="entry name" value="HIGH-AFFINITY BRANCHED-CHAIN AMINO ACID TRANSPORT SYSTEM PERMEASE PROTEIN LIVH"/>
    <property type="match status" value="1"/>
</dbReference>
<protein>
    <submittedName>
        <fullName evidence="11">Inner-membrane translocator</fullName>
    </submittedName>
</protein>
<evidence type="ECO:0000256" key="5">
    <source>
        <dbReference type="ARBA" id="ARBA00022692"/>
    </source>
</evidence>
<feature type="transmembrane region" description="Helical" evidence="10">
    <location>
        <begin position="63"/>
        <end position="85"/>
    </location>
</feature>
<dbReference type="GO" id="GO:0005886">
    <property type="term" value="C:plasma membrane"/>
    <property type="evidence" value="ECO:0007669"/>
    <property type="project" value="UniProtKB-SubCell"/>
</dbReference>
<comment type="similarity">
    <text evidence="9">Belongs to the binding-protein-dependent transport system permease family. LivHM subfamily.</text>
</comment>
<dbReference type="RefSeq" id="WP_071455215.1">
    <property type="nucleotide sequence ID" value="NZ_CP017675.1"/>
</dbReference>
<keyword evidence="2" id="KW-0813">Transport</keyword>
<dbReference type="Pfam" id="PF02653">
    <property type="entry name" value="BPD_transp_2"/>
    <property type="match status" value="1"/>
</dbReference>
<feature type="transmembrane region" description="Helical" evidence="10">
    <location>
        <begin position="143"/>
        <end position="160"/>
    </location>
</feature>
<accession>A0A1J0AFY6</accession>
<feature type="transmembrane region" description="Helical" evidence="10">
    <location>
        <begin position="12"/>
        <end position="33"/>
    </location>
</feature>
<dbReference type="GO" id="GO:0042941">
    <property type="term" value="P:D-alanine transmembrane transport"/>
    <property type="evidence" value="ECO:0007669"/>
    <property type="project" value="TreeGrafter"/>
</dbReference>
<keyword evidence="3" id="KW-1003">Cell membrane</keyword>
<name>A0A1J0AFY6_9CYAN</name>
<evidence type="ECO:0000256" key="6">
    <source>
        <dbReference type="ARBA" id="ARBA00022970"/>
    </source>
</evidence>
<evidence type="ECO:0000256" key="10">
    <source>
        <dbReference type="SAM" id="Phobius"/>
    </source>
</evidence>
<evidence type="ECO:0000256" key="1">
    <source>
        <dbReference type="ARBA" id="ARBA00004651"/>
    </source>
</evidence>
<keyword evidence="6" id="KW-0029">Amino-acid transport</keyword>
<dbReference type="KEGG" id="glt:GlitD10_2494"/>
<dbReference type="InterPro" id="IPR052157">
    <property type="entry name" value="BCAA_transport_permease"/>
</dbReference>
<evidence type="ECO:0000256" key="8">
    <source>
        <dbReference type="ARBA" id="ARBA00023136"/>
    </source>
</evidence>
<dbReference type="OrthoDB" id="9807115at2"/>
<dbReference type="AlphaFoldDB" id="A0A1J0AFY6"/>
<dbReference type="Gene3D" id="1.10.3470.10">
    <property type="entry name" value="ABC transporter involved in vitamin B12 uptake, BtuC"/>
    <property type="match status" value="1"/>
</dbReference>
<evidence type="ECO:0000313" key="12">
    <source>
        <dbReference type="Proteomes" id="UP000180235"/>
    </source>
</evidence>
<dbReference type="CDD" id="cd06582">
    <property type="entry name" value="TM_PBP1_LivH_like"/>
    <property type="match status" value="1"/>
</dbReference>
<proteinExistence type="inferred from homology"/>
<dbReference type="GO" id="GO:1903806">
    <property type="term" value="P:L-isoleucine import across plasma membrane"/>
    <property type="evidence" value="ECO:0007669"/>
    <property type="project" value="TreeGrafter"/>
</dbReference>
<keyword evidence="8 10" id="KW-0472">Membrane</keyword>
<evidence type="ECO:0000256" key="4">
    <source>
        <dbReference type="ARBA" id="ARBA00022519"/>
    </source>
</evidence>
<feature type="transmembrane region" description="Helical" evidence="10">
    <location>
        <begin position="265"/>
        <end position="284"/>
    </location>
</feature>
<keyword evidence="12" id="KW-1185">Reference proteome</keyword>
<evidence type="ECO:0000256" key="2">
    <source>
        <dbReference type="ARBA" id="ARBA00022448"/>
    </source>
</evidence>
<dbReference type="GO" id="GO:0015188">
    <property type="term" value="F:L-isoleucine transmembrane transporter activity"/>
    <property type="evidence" value="ECO:0007669"/>
    <property type="project" value="TreeGrafter"/>
</dbReference>
<dbReference type="Proteomes" id="UP000180235">
    <property type="component" value="Chromosome"/>
</dbReference>
<reference evidence="11 12" key="1">
    <citation type="submission" date="2016-10" db="EMBL/GenBank/DDBJ databases">
        <title>Description of Gloeomargarita lithophora gen. nov., sp. nov., a thylakoid-bearing basal-branching cyanobacterium with intracellular carbonates, and proposal for Gloeomargaritales ord. nov.</title>
        <authorList>
            <person name="Moreira D."/>
            <person name="Tavera R."/>
            <person name="Benzerara K."/>
            <person name="Skouri-Panet F."/>
            <person name="Couradeau E."/>
            <person name="Gerard E."/>
            <person name="Loussert C."/>
            <person name="Novelo E."/>
            <person name="Zivanovic Y."/>
            <person name="Lopez-Garcia P."/>
        </authorList>
    </citation>
    <scope>NUCLEOTIDE SEQUENCE [LARGE SCALE GENOMIC DNA]</scope>
    <source>
        <strain evidence="11 12">D10</strain>
    </source>
</reference>
<dbReference type="GO" id="GO:0005304">
    <property type="term" value="F:L-valine transmembrane transporter activity"/>
    <property type="evidence" value="ECO:0007669"/>
    <property type="project" value="TreeGrafter"/>
</dbReference>
<dbReference type="SUPFAM" id="SSF81345">
    <property type="entry name" value="ABC transporter involved in vitamin B12 uptake, BtuC"/>
    <property type="match status" value="1"/>
</dbReference>
<comment type="subcellular location">
    <subcellularLocation>
        <location evidence="1">Cell membrane</location>
        <topology evidence="1">Multi-pass membrane protein</topology>
    </subcellularLocation>
</comment>
<evidence type="ECO:0000313" key="11">
    <source>
        <dbReference type="EMBL" id="APB34831.1"/>
    </source>
</evidence>
<dbReference type="InterPro" id="IPR001851">
    <property type="entry name" value="ABC_transp_permease"/>
</dbReference>
<gene>
    <name evidence="11" type="primary">natD</name>
    <name evidence="11" type="ORF">GlitD10_2494</name>
</gene>
<feature type="transmembrane region" description="Helical" evidence="10">
    <location>
        <begin position="97"/>
        <end position="117"/>
    </location>
</feature>
<dbReference type="EMBL" id="CP017675">
    <property type="protein sequence ID" value="APB34831.1"/>
    <property type="molecule type" value="Genomic_DNA"/>
</dbReference>
<dbReference type="GO" id="GO:0015192">
    <property type="term" value="F:L-phenylalanine transmembrane transporter activity"/>
    <property type="evidence" value="ECO:0007669"/>
    <property type="project" value="TreeGrafter"/>
</dbReference>
<dbReference type="GO" id="GO:0015808">
    <property type="term" value="P:L-alanine transport"/>
    <property type="evidence" value="ECO:0007669"/>
    <property type="project" value="TreeGrafter"/>
</dbReference>
<keyword evidence="4" id="KW-0997">Cell inner membrane</keyword>
<dbReference type="GO" id="GO:0015190">
    <property type="term" value="F:L-leucine transmembrane transporter activity"/>
    <property type="evidence" value="ECO:0007669"/>
    <property type="project" value="TreeGrafter"/>
</dbReference>
<keyword evidence="7 10" id="KW-1133">Transmembrane helix</keyword>
<dbReference type="PANTHER" id="PTHR11795">
    <property type="entry name" value="BRANCHED-CHAIN AMINO ACID TRANSPORT SYSTEM PERMEASE PROTEIN LIVH"/>
    <property type="match status" value="1"/>
</dbReference>
<dbReference type="STRING" id="1188229.GlitD10_2494"/>
<sequence length="288" mass="30660">MNVELAQLLINGLALGGIIALGSVGLTLVYGILRLSNFAHGDFLTLGAYLTLLANTWGLPLPLAMVAGCGLTIGAFVLTEAVLWAPVRRRQTSPTTMMIMSIGLALFLRNGLILIWGSQNQNYNLPVFGAVRLGQLQVTTNRMVVLGLAILAVIILHLLLQKTAVGRQMRAVADNPELAKVAGVNVQRVILWTWVMAGGLTALGGAMYGLITAVRPNMGWFLLLPMFATVILGGIGNPYGAIVGALIVGVAQEVSTYWLPSEYKLGVALGVMMLVLLVRPQGLFRGTM</sequence>
<evidence type="ECO:0000256" key="7">
    <source>
        <dbReference type="ARBA" id="ARBA00022989"/>
    </source>
</evidence>